<accession>A0A1I7WRD8</accession>
<evidence type="ECO:0000313" key="1">
    <source>
        <dbReference type="Proteomes" id="UP000095283"/>
    </source>
</evidence>
<keyword evidence="1" id="KW-1185">Reference proteome</keyword>
<evidence type="ECO:0000313" key="2">
    <source>
        <dbReference type="WBParaSite" id="Hba_07741"/>
    </source>
</evidence>
<dbReference type="Proteomes" id="UP000095283">
    <property type="component" value="Unplaced"/>
</dbReference>
<reference evidence="2" key="1">
    <citation type="submission" date="2016-11" db="UniProtKB">
        <authorList>
            <consortium name="WormBaseParasite"/>
        </authorList>
    </citation>
    <scope>IDENTIFICATION</scope>
</reference>
<organism evidence="1 2">
    <name type="scientific">Heterorhabditis bacteriophora</name>
    <name type="common">Entomopathogenic nematode worm</name>
    <dbReference type="NCBI Taxonomy" id="37862"/>
    <lineage>
        <taxon>Eukaryota</taxon>
        <taxon>Metazoa</taxon>
        <taxon>Ecdysozoa</taxon>
        <taxon>Nematoda</taxon>
        <taxon>Chromadorea</taxon>
        <taxon>Rhabditida</taxon>
        <taxon>Rhabditina</taxon>
        <taxon>Rhabditomorpha</taxon>
        <taxon>Strongyloidea</taxon>
        <taxon>Heterorhabditidae</taxon>
        <taxon>Heterorhabditis</taxon>
    </lineage>
</organism>
<protein>
    <submittedName>
        <fullName evidence="2">PRA1 family protein</fullName>
    </submittedName>
</protein>
<dbReference type="WBParaSite" id="Hba_07741">
    <property type="protein sequence ID" value="Hba_07741"/>
    <property type="gene ID" value="Hba_07741"/>
</dbReference>
<proteinExistence type="predicted"/>
<name>A0A1I7WRD8_HETBA</name>
<sequence length="138" mass="16066">MRNRLARASVFLNRRVFIPTPYHFPMLTGEITFLLGLLLLFYFTILHPFIVGFFIAILTIHAKYFAKKLDLSGANPEFTNSKKTALAFYSNSSHKQRNEDLPDNEVTEPRNKYSRLLLTYQVPNMTEHYESLIGLIHQ</sequence>
<dbReference type="AlphaFoldDB" id="A0A1I7WRD8"/>